<keyword evidence="1" id="KW-1133">Transmembrane helix</keyword>
<keyword evidence="1" id="KW-0812">Transmembrane</keyword>
<evidence type="ECO:0000256" key="1">
    <source>
        <dbReference type="SAM" id="Phobius"/>
    </source>
</evidence>
<feature type="transmembrane region" description="Helical" evidence="1">
    <location>
        <begin position="137"/>
        <end position="156"/>
    </location>
</feature>
<feature type="transmembrane region" description="Helical" evidence="1">
    <location>
        <begin position="84"/>
        <end position="104"/>
    </location>
</feature>
<feature type="transmembrane region" description="Helical" evidence="1">
    <location>
        <begin position="47"/>
        <end position="72"/>
    </location>
</feature>
<feature type="transmembrane region" description="Helical" evidence="1">
    <location>
        <begin position="21"/>
        <end position="41"/>
    </location>
</feature>
<feature type="transmembrane region" description="Helical" evidence="1">
    <location>
        <begin position="162"/>
        <end position="190"/>
    </location>
</feature>
<dbReference type="RefSeq" id="WP_340271550.1">
    <property type="nucleotide sequence ID" value="NZ_JBBEOG010000012.1"/>
</dbReference>
<dbReference type="InterPro" id="IPR005325">
    <property type="entry name" value="DUF308_memb"/>
</dbReference>
<proteinExistence type="predicted"/>
<reference evidence="3" key="1">
    <citation type="journal article" date="2019" name="Int. J. Syst. Evol. Microbiol.">
        <title>The Global Catalogue of Microorganisms (GCM) 10K type strain sequencing project: providing services to taxonomists for standard genome sequencing and annotation.</title>
        <authorList>
            <consortium name="The Broad Institute Genomics Platform"/>
            <consortium name="The Broad Institute Genome Sequencing Center for Infectious Disease"/>
            <person name="Wu L."/>
            <person name="Ma J."/>
        </authorList>
    </citation>
    <scope>NUCLEOTIDE SEQUENCE [LARGE SCALE GENOMIC DNA]</scope>
    <source>
        <strain evidence="3">CCUG 43114</strain>
    </source>
</reference>
<name>A0ABW0GP68_9MICO</name>
<feature type="transmembrane region" description="Helical" evidence="1">
    <location>
        <begin position="110"/>
        <end position="130"/>
    </location>
</feature>
<dbReference type="Proteomes" id="UP001596122">
    <property type="component" value="Unassembled WGS sequence"/>
</dbReference>
<keyword evidence="3" id="KW-1185">Reference proteome</keyword>
<comment type="caution">
    <text evidence="2">The sequence shown here is derived from an EMBL/GenBank/DDBJ whole genome shotgun (WGS) entry which is preliminary data.</text>
</comment>
<keyword evidence="1" id="KW-0472">Membrane</keyword>
<accession>A0ABW0GP68</accession>
<sequence length="227" mass="22630">MSSSPDDLDPLSRLRRQGVLTWVWLAVAGGVCLVLGIVSIAAPRTSIGVLGVVLSLVLLGTGLSRIAFAVGVRAWPARRRAVQGVLGGVLVLAGLAGLAGLWAAATVVGVVVGVAFLATGLADLVIAATGPRGLGRAATGGLGVVHLGVGLVFLLLPEVGLAVLTVLVGVVLVGLGLVQLGAAALVRLLVRQGDALAERLRTEPGLGRAGGPDDGDDGPRVIRGEVI</sequence>
<evidence type="ECO:0000313" key="3">
    <source>
        <dbReference type="Proteomes" id="UP001596122"/>
    </source>
</evidence>
<evidence type="ECO:0000313" key="2">
    <source>
        <dbReference type="EMBL" id="MFC5381729.1"/>
    </source>
</evidence>
<dbReference type="Pfam" id="PF03729">
    <property type="entry name" value="DUF308"/>
    <property type="match status" value="1"/>
</dbReference>
<gene>
    <name evidence="2" type="ORF">ACFPJ6_13120</name>
</gene>
<protein>
    <submittedName>
        <fullName evidence="2">DUF308 domain-containing protein</fullName>
    </submittedName>
</protein>
<organism evidence="2 3">
    <name type="scientific">Aquipuribacter nitratireducens</name>
    <dbReference type="NCBI Taxonomy" id="650104"/>
    <lineage>
        <taxon>Bacteria</taxon>
        <taxon>Bacillati</taxon>
        <taxon>Actinomycetota</taxon>
        <taxon>Actinomycetes</taxon>
        <taxon>Micrococcales</taxon>
        <taxon>Intrasporangiaceae</taxon>
        <taxon>Aquipuribacter</taxon>
    </lineage>
</organism>
<dbReference type="EMBL" id="JBHSLD010000011">
    <property type="protein sequence ID" value="MFC5381729.1"/>
    <property type="molecule type" value="Genomic_DNA"/>
</dbReference>